<dbReference type="AlphaFoldDB" id="A0AAC9HG68"/>
<sequence length="260" mass="28349">MRIAIIGGSGVYDPGILTNIHEERVETPYGTAVLKVGTYHGEEIGFMPRHGDKHTVPPHKVNYRANIWALKMLKVERVLATAAVGSTNPEFRPGDFVIVNDFLDFTKTRTYTFFEGGETGVVHTDFTTPYCPELGQVLVETAARLGIKAHAGGVYACTEGPRFETPAEIRMIRQLGGDLVGMTNVPEVVLAHEVGLCYGLIAMVTNMAAGISSTPLSHEEVLEIMDQNGKNLRDLIMQAIPGIPRQRNCRCSLAAGKIEV</sequence>
<dbReference type="GO" id="GO:0006166">
    <property type="term" value="P:purine ribonucleoside salvage"/>
    <property type="evidence" value="ECO:0007669"/>
    <property type="project" value="UniProtKB-UniRule"/>
</dbReference>
<feature type="site" description="Important for substrate specificity" evidence="4">
    <location>
        <position position="218"/>
    </location>
</feature>
<dbReference type="FunFam" id="3.40.50.1580:FF:000012">
    <property type="entry name" value="Probable 6-oxopurine nucleoside phosphorylase"/>
    <property type="match status" value="1"/>
</dbReference>
<dbReference type="InterPro" id="IPR000845">
    <property type="entry name" value="Nucleoside_phosphorylase_d"/>
</dbReference>
<feature type="domain" description="Nucleoside phosphorylase" evidence="5">
    <location>
        <begin position="2"/>
        <end position="240"/>
    </location>
</feature>
<evidence type="ECO:0000259" key="5">
    <source>
        <dbReference type="Pfam" id="PF01048"/>
    </source>
</evidence>
<reference evidence="6 8" key="1">
    <citation type="submission" date="2016-08" db="EMBL/GenBank/DDBJ databases">
        <title>Moorella thermoacetica DSM 103132.</title>
        <authorList>
            <person name="Jendresen C.B."/>
            <person name="Redl S.M."/>
            <person name="Jensen T.O."/>
            <person name="Nielsen A.T."/>
        </authorList>
    </citation>
    <scope>NUCLEOTIDE SEQUENCE [LARGE SCALE GENOMIC DNA]</scope>
    <source>
        <strain evidence="6 8">DSM 103132</strain>
    </source>
</reference>
<dbReference type="GO" id="GO:0005829">
    <property type="term" value="C:cytosol"/>
    <property type="evidence" value="ECO:0007669"/>
    <property type="project" value="TreeGrafter"/>
</dbReference>
<evidence type="ECO:0000256" key="4">
    <source>
        <dbReference type="HAMAP-Rule" id="MF_01963"/>
    </source>
</evidence>
<gene>
    <name evidence="6" type="ORF">Maut_00894</name>
    <name evidence="7" type="ORF">MTAT_25540</name>
</gene>
<dbReference type="CDD" id="cd09010">
    <property type="entry name" value="MTAP_SsMTAPII_like_MTIP"/>
    <property type="match status" value="1"/>
</dbReference>
<dbReference type="EMBL" id="CP017019">
    <property type="protein sequence ID" value="AOQ23352.1"/>
    <property type="molecule type" value="Genomic_DNA"/>
</dbReference>
<comment type="similarity">
    <text evidence="4">Belongs to the PNP/MTAP phosphorylase family. MTAP subfamily.</text>
</comment>
<evidence type="ECO:0000256" key="1">
    <source>
        <dbReference type="ARBA" id="ARBA00022676"/>
    </source>
</evidence>
<reference evidence="7 9" key="2">
    <citation type="submission" date="2019-05" db="EMBL/GenBank/DDBJ databases">
        <title>Genome sequence of Moorella thermoacetica ATCC 33924.</title>
        <authorList>
            <person name="Poehlein A."/>
            <person name="Bengelsdorf F.R."/>
            <person name="Duerre P."/>
            <person name="Daniel R."/>
        </authorList>
    </citation>
    <scope>NUCLEOTIDE SEQUENCE [LARGE SCALE GENOMIC DNA]</scope>
    <source>
        <strain evidence="7 9">ATCC 33924</strain>
    </source>
</reference>
<comment type="miscellaneous">
    <text evidence="4">Although this enzyme belongs to the family of MTA phosphorylases based on sequence homology, it has been shown that conserved amino acid substitutions in the substrate binding pocket convert the substrate specificity of this enzyme from 6-aminopurines to 6-oxopurines.</text>
</comment>
<feature type="binding site" evidence="4">
    <location>
        <position position="182"/>
    </location>
    <ligand>
        <name>substrate</name>
    </ligand>
</feature>
<dbReference type="Proteomes" id="UP000322283">
    <property type="component" value="Unassembled WGS sequence"/>
</dbReference>
<evidence type="ECO:0000256" key="3">
    <source>
        <dbReference type="ARBA" id="ARBA00022726"/>
    </source>
</evidence>
<feature type="binding site" evidence="4">
    <location>
        <position position="183"/>
    </location>
    <ligand>
        <name>phosphate</name>
        <dbReference type="ChEBI" id="CHEBI:43474"/>
    </ligand>
</feature>
<keyword evidence="9" id="KW-1185">Reference proteome</keyword>
<name>A0AAC9HG68_NEOTH</name>
<accession>A0AAC9HG68</accession>
<dbReference type="SUPFAM" id="SSF53167">
    <property type="entry name" value="Purine and uridine phosphorylases"/>
    <property type="match status" value="1"/>
</dbReference>
<dbReference type="Pfam" id="PF01048">
    <property type="entry name" value="PNP_UDP_1"/>
    <property type="match status" value="1"/>
</dbReference>
<feature type="site" description="Important for substrate specificity" evidence="4">
    <location>
        <position position="164"/>
    </location>
</feature>
<dbReference type="PANTHER" id="PTHR42679:SF2">
    <property type="entry name" value="S-METHYL-5'-THIOADENOSINE PHOSPHORYLASE"/>
    <property type="match status" value="1"/>
</dbReference>
<dbReference type="RefSeq" id="WP_069588697.1">
    <property type="nucleotide sequence ID" value="NZ_CP017019.1"/>
</dbReference>
<comment type="catalytic activity">
    <reaction evidence="4">
        <text>a purine D-ribonucleoside + phosphate = a purine nucleobase + alpha-D-ribose 1-phosphate</text>
        <dbReference type="Rhea" id="RHEA:19805"/>
        <dbReference type="ChEBI" id="CHEBI:26386"/>
        <dbReference type="ChEBI" id="CHEBI:43474"/>
        <dbReference type="ChEBI" id="CHEBI:57720"/>
        <dbReference type="ChEBI" id="CHEBI:142355"/>
        <dbReference type="EC" id="2.4.2.1"/>
    </reaction>
</comment>
<dbReference type="EMBL" id="VCDX01000012">
    <property type="protein sequence ID" value="TYL09469.1"/>
    <property type="molecule type" value="Genomic_DNA"/>
</dbReference>
<organism evidence="6 8">
    <name type="scientific">Neomoorella thermoacetica</name>
    <name type="common">Clostridium thermoaceticum</name>
    <dbReference type="NCBI Taxonomy" id="1525"/>
    <lineage>
        <taxon>Bacteria</taxon>
        <taxon>Bacillati</taxon>
        <taxon>Bacillota</taxon>
        <taxon>Clostridia</taxon>
        <taxon>Neomoorellales</taxon>
        <taxon>Neomoorellaceae</taxon>
        <taxon>Neomoorella</taxon>
    </lineage>
</organism>
<dbReference type="GO" id="GO:0019509">
    <property type="term" value="P:L-methionine salvage from methylthioadenosine"/>
    <property type="evidence" value="ECO:0007669"/>
    <property type="project" value="TreeGrafter"/>
</dbReference>
<dbReference type="Gene3D" id="3.40.50.1580">
    <property type="entry name" value="Nucleoside phosphorylase domain"/>
    <property type="match status" value="1"/>
</dbReference>
<dbReference type="Proteomes" id="UP000094598">
    <property type="component" value="Chromosome"/>
</dbReference>
<evidence type="ECO:0000256" key="2">
    <source>
        <dbReference type="ARBA" id="ARBA00022679"/>
    </source>
</evidence>
<evidence type="ECO:0000313" key="7">
    <source>
        <dbReference type="EMBL" id="TYL09469.1"/>
    </source>
</evidence>
<dbReference type="InterPro" id="IPR035994">
    <property type="entry name" value="Nucleoside_phosphorylase_sf"/>
</dbReference>
<comment type="function">
    <text evidence="4">Purine nucleoside phosphorylase which is highly specific for 6-oxopurine nucleosides. Cleaves guanosine or inosine to respective bases and sugar-1-phosphate molecules. Involved in purine salvage.</text>
</comment>
<comment type="pathway">
    <text evidence="4">Purine metabolism; purine nucleoside salvage.</text>
</comment>
<protein>
    <recommendedName>
        <fullName evidence="4">Probable 6-oxopurine nucleoside phosphorylase</fullName>
        <ecNumber evidence="4">2.4.2.1</ecNumber>
    </recommendedName>
    <alternativeName>
        <fullName evidence="4">Purine nucleoside phosphorylase</fullName>
        <shortName evidence="4">PNP</shortName>
    </alternativeName>
</protein>
<dbReference type="PANTHER" id="PTHR42679">
    <property type="entry name" value="S-METHYL-5'-THIOADENOSINE PHOSPHORYLASE"/>
    <property type="match status" value="1"/>
</dbReference>
<feature type="binding site" evidence="4">
    <location>
        <position position="9"/>
    </location>
    <ligand>
        <name>phosphate</name>
        <dbReference type="ChEBI" id="CHEBI:43474"/>
    </ligand>
</feature>
<proteinExistence type="inferred from homology"/>
<comment type="subunit">
    <text evidence="4">Homohexamer. Dimer of a homotrimer.</text>
</comment>
<dbReference type="EC" id="2.4.2.1" evidence="4"/>
<dbReference type="GO" id="GO:0017061">
    <property type="term" value="F:S-methyl-5-thioadenosine phosphorylase activity"/>
    <property type="evidence" value="ECO:0007669"/>
    <property type="project" value="InterPro"/>
</dbReference>
<comment type="caution">
    <text evidence="4">Lacks conserved residue(s) required for the propagation of feature annotation.</text>
</comment>
<keyword evidence="2 4" id="KW-0808">Transferase</keyword>
<dbReference type="InterPro" id="IPR010044">
    <property type="entry name" value="MTAP"/>
</dbReference>
<keyword evidence="1 4" id="KW-0328">Glycosyltransferase</keyword>
<feature type="binding site" evidence="4">
    <location>
        <begin position="206"/>
        <end position="208"/>
    </location>
    <ligand>
        <name>substrate</name>
    </ligand>
</feature>
<evidence type="ECO:0000313" key="6">
    <source>
        <dbReference type="EMBL" id="AOQ23352.1"/>
    </source>
</evidence>
<feature type="binding site" evidence="4">
    <location>
        <begin position="49"/>
        <end position="50"/>
    </location>
    <ligand>
        <name>phosphate</name>
        <dbReference type="ChEBI" id="CHEBI:43474"/>
    </ligand>
</feature>
<dbReference type="HAMAP" id="MF_01963">
    <property type="entry name" value="MTAP"/>
    <property type="match status" value="1"/>
</dbReference>
<evidence type="ECO:0000313" key="9">
    <source>
        <dbReference type="Proteomes" id="UP000322283"/>
    </source>
</evidence>
<evidence type="ECO:0000313" key="8">
    <source>
        <dbReference type="Proteomes" id="UP000094598"/>
    </source>
</evidence>
<dbReference type="NCBIfam" id="TIGR01694">
    <property type="entry name" value="MTAP"/>
    <property type="match status" value="1"/>
</dbReference>
<keyword evidence="3 4" id="KW-0660">Purine salvage</keyword>
<dbReference type="NCBIfam" id="NF006599">
    <property type="entry name" value="PRK09136.1"/>
    <property type="match status" value="1"/>
</dbReference>